<dbReference type="Proteomes" id="UP001472677">
    <property type="component" value="Unassembled WGS sequence"/>
</dbReference>
<sequence length="150" mass="15877">MDALNTMKAEFEIMKNEKTCMEALLSLAETAIEEHKIVISILKAMAKLSDDLLDAVLEAGVDENTNPLELDEETMKELVDEAMADFNQALNQAQSRWTSPADGHAGNTNTGGDDGSSGDYHTLDRTNISTGKEARGSGGGHKGGNGGGHA</sequence>
<evidence type="ECO:0000256" key="1">
    <source>
        <dbReference type="SAM" id="MobiDB-lite"/>
    </source>
</evidence>
<name>A0ABR2FZL8_9ROSI</name>
<evidence type="ECO:0000313" key="2">
    <source>
        <dbReference type="EMBL" id="KAK8589705.1"/>
    </source>
</evidence>
<keyword evidence="3" id="KW-1185">Reference proteome</keyword>
<accession>A0ABR2FZL8</accession>
<comment type="caution">
    <text evidence="2">The sequence shown here is derived from an EMBL/GenBank/DDBJ whole genome shotgun (WGS) entry which is preliminary data.</text>
</comment>
<gene>
    <name evidence="2" type="ORF">V6N12_024096</name>
</gene>
<feature type="compositionally biased region" description="Polar residues" evidence="1">
    <location>
        <begin position="89"/>
        <end position="98"/>
    </location>
</feature>
<reference evidence="2 3" key="1">
    <citation type="journal article" date="2024" name="G3 (Bethesda)">
        <title>Genome assembly of Hibiscus sabdariffa L. provides insights into metabolisms of medicinal natural products.</title>
        <authorList>
            <person name="Kim T."/>
        </authorList>
    </citation>
    <scope>NUCLEOTIDE SEQUENCE [LARGE SCALE GENOMIC DNA]</scope>
    <source>
        <strain evidence="2">TK-2024</strain>
        <tissue evidence="2">Old leaves</tissue>
    </source>
</reference>
<evidence type="ECO:0000313" key="3">
    <source>
        <dbReference type="Proteomes" id="UP001472677"/>
    </source>
</evidence>
<feature type="compositionally biased region" description="Low complexity" evidence="1">
    <location>
        <begin position="101"/>
        <end position="111"/>
    </location>
</feature>
<organism evidence="2 3">
    <name type="scientific">Hibiscus sabdariffa</name>
    <name type="common">roselle</name>
    <dbReference type="NCBI Taxonomy" id="183260"/>
    <lineage>
        <taxon>Eukaryota</taxon>
        <taxon>Viridiplantae</taxon>
        <taxon>Streptophyta</taxon>
        <taxon>Embryophyta</taxon>
        <taxon>Tracheophyta</taxon>
        <taxon>Spermatophyta</taxon>
        <taxon>Magnoliopsida</taxon>
        <taxon>eudicotyledons</taxon>
        <taxon>Gunneridae</taxon>
        <taxon>Pentapetalae</taxon>
        <taxon>rosids</taxon>
        <taxon>malvids</taxon>
        <taxon>Malvales</taxon>
        <taxon>Malvaceae</taxon>
        <taxon>Malvoideae</taxon>
        <taxon>Hibiscus</taxon>
    </lineage>
</organism>
<protein>
    <submittedName>
        <fullName evidence="2">Uncharacterized protein</fullName>
    </submittedName>
</protein>
<feature type="compositionally biased region" description="Gly residues" evidence="1">
    <location>
        <begin position="136"/>
        <end position="150"/>
    </location>
</feature>
<dbReference type="EMBL" id="JBBPBM010000004">
    <property type="protein sequence ID" value="KAK8589705.1"/>
    <property type="molecule type" value="Genomic_DNA"/>
</dbReference>
<proteinExistence type="predicted"/>
<feature type="region of interest" description="Disordered" evidence="1">
    <location>
        <begin position="89"/>
        <end position="150"/>
    </location>
</feature>